<dbReference type="PROSITE" id="PS50192">
    <property type="entry name" value="T_SNARE"/>
    <property type="match status" value="1"/>
</dbReference>
<dbReference type="PANTHER" id="PTHR32089:SF112">
    <property type="entry name" value="LYSOZYME-LIKE PROTEIN-RELATED"/>
    <property type="match status" value="1"/>
</dbReference>
<keyword evidence="2" id="KW-1003">Cell membrane</keyword>
<dbReference type="PROSITE" id="PS50111">
    <property type="entry name" value="CHEMOTAXIS_TRANSDUC_2"/>
    <property type="match status" value="1"/>
</dbReference>
<dbReference type="GO" id="GO:0005886">
    <property type="term" value="C:plasma membrane"/>
    <property type="evidence" value="ECO:0007669"/>
    <property type="project" value="UniProtKB-SubCell"/>
</dbReference>
<comment type="similarity">
    <text evidence="4">Belongs to the methyl-accepting chemotaxis (MCP) protein family.</text>
</comment>
<evidence type="ECO:0000256" key="1">
    <source>
        <dbReference type="ARBA" id="ARBA00004429"/>
    </source>
</evidence>
<organism evidence="10 11">
    <name type="scientific">Methylobacterium oryzihabitans</name>
    <dbReference type="NCBI Taxonomy" id="2499852"/>
    <lineage>
        <taxon>Bacteria</taxon>
        <taxon>Pseudomonadati</taxon>
        <taxon>Pseudomonadota</taxon>
        <taxon>Alphaproteobacteria</taxon>
        <taxon>Hyphomicrobiales</taxon>
        <taxon>Methylobacteriaceae</taxon>
        <taxon>Methylobacterium</taxon>
    </lineage>
</organism>
<keyword evidence="3 5" id="KW-0807">Transducer</keyword>
<accession>A0A437NXN2</accession>
<dbReference type="Pfam" id="PF00672">
    <property type="entry name" value="HAMP"/>
    <property type="match status" value="1"/>
</dbReference>
<dbReference type="CDD" id="cd06225">
    <property type="entry name" value="HAMP"/>
    <property type="match status" value="1"/>
</dbReference>
<dbReference type="SMART" id="SM00304">
    <property type="entry name" value="HAMP"/>
    <property type="match status" value="1"/>
</dbReference>
<dbReference type="SMART" id="SM00283">
    <property type="entry name" value="MA"/>
    <property type="match status" value="1"/>
</dbReference>
<dbReference type="InterPro" id="IPR003660">
    <property type="entry name" value="HAMP_dom"/>
</dbReference>
<dbReference type="PANTHER" id="PTHR32089">
    <property type="entry name" value="METHYL-ACCEPTING CHEMOTAXIS PROTEIN MCPB"/>
    <property type="match status" value="1"/>
</dbReference>
<reference evidence="10 11" key="1">
    <citation type="submission" date="2019-01" db="EMBL/GenBank/DDBJ databases">
        <authorList>
            <person name="Chen W.-M."/>
        </authorList>
    </citation>
    <scope>NUCLEOTIDE SEQUENCE [LARGE SCALE GENOMIC DNA]</scope>
    <source>
        <strain evidence="10 11">TER-1</strain>
    </source>
</reference>
<keyword evidence="2" id="KW-0997">Cell inner membrane</keyword>
<evidence type="ECO:0000256" key="2">
    <source>
        <dbReference type="ARBA" id="ARBA00022519"/>
    </source>
</evidence>
<evidence type="ECO:0000313" key="11">
    <source>
        <dbReference type="Proteomes" id="UP000286997"/>
    </source>
</evidence>
<name>A0A437NXN2_9HYPH</name>
<sequence>MLAINPIAGRAIDDQMRSLAALDGSAFQWGGFANLAMDLRNQGGAQTGLFLNAIAERKALSAAQQVQFWTLQGRVDQIWSKLKPLSQLASTPEPVKAALAEVENRYLKTMEGLKQDLVPHFDTGAFPMDSSTYLGRAAPMWGSVIGLRDVAFDAAAATLAGTAEAARNRLYAAIAALVTMVALSVAVLSVVAWRVTRPLARMTSATLDLARGETAVAIPCAGRRDEMGALAGALSVFKENLARTRALEEETALARASAEEQRRAGMRQMADAFEQAVGGVVGHVSSSSVELRNTAQAMTATATQTASQSTAVAAAAEEAASNVEAVAAATEELGASVQEIGRQVAGSASLARSAVTQASQTAARVQELTAAAAKIGEVVGLISTIAGQTNLLALNATIEAARAGEAGRGFAVVAAEVKELANQTARATGDITAQISRIQDSTSETASAIADITARIREIDAVATSIAAAVEEQGAATQEIVRNVAQAATGTGEVTRNVAGVAGAAEETGAAASQVLASTTDLSRQSEHLASEVQRFLATVRAA</sequence>
<dbReference type="InterPro" id="IPR004089">
    <property type="entry name" value="MCPsignal_dom"/>
</dbReference>
<dbReference type="AlphaFoldDB" id="A0A437NXN2"/>
<dbReference type="Gene3D" id="1.10.287.950">
    <property type="entry name" value="Methyl-accepting chemotaxis protein"/>
    <property type="match status" value="1"/>
</dbReference>
<gene>
    <name evidence="10" type="ORF">EOE48_22015</name>
</gene>
<keyword evidence="6" id="KW-0472">Membrane</keyword>
<evidence type="ECO:0000259" key="8">
    <source>
        <dbReference type="PROSITE" id="PS50192"/>
    </source>
</evidence>
<dbReference type="PROSITE" id="PS50885">
    <property type="entry name" value="HAMP"/>
    <property type="match status" value="1"/>
</dbReference>
<keyword evidence="6" id="KW-1133">Transmembrane helix</keyword>
<dbReference type="SUPFAM" id="SSF58104">
    <property type="entry name" value="Methyl-accepting chemotaxis protein (MCP) signaling domain"/>
    <property type="match status" value="1"/>
</dbReference>
<evidence type="ECO:0000313" key="10">
    <source>
        <dbReference type="EMBL" id="RVU14781.1"/>
    </source>
</evidence>
<comment type="caution">
    <text evidence="10">The sequence shown here is derived from an EMBL/GenBank/DDBJ whole genome shotgun (WGS) entry which is preliminary data.</text>
</comment>
<dbReference type="Gene3D" id="6.10.340.10">
    <property type="match status" value="1"/>
</dbReference>
<keyword evidence="6" id="KW-0812">Transmembrane</keyword>
<keyword evidence="11" id="KW-1185">Reference proteome</keyword>
<dbReference type="Proteomes" id="UP000286997">
    <property type="component" value="Unassembled WGS sequence"/>
</dbReference>
<evidence type="ECO:0000259" key="9">
    <source>
        <dbReference type="PROSITE" id="PS50885"/>
    </source>
</evidence>
<evidence type="ECO:0000259" key="7">
    <source>
        <dbReference type="PROSITE" id="PS50111"/>
    </source>
</evidence>
<evidence type="ECO:0000256" key="3">
    <source>
        <dbReference type="ARBA" id="ARBA00023224"/>
    </source>
</evidence>
<proteinExistence type="inferred from homology"/>
<feature type="transmembrane region" description="Helical" evidence="6">
    <location>
        <begin position="170"/>
        <end position="193"/>
    </location>
</feature>
<dbReference type="GO" id="GO:0007165">
    <property type="term" value="P:signal transduction"/>
    <property type="evidence" value="ECO:0007669"/>
    <property type="project" value="UniProtKB-KW"/>
</dbReference>
<dbReference type="EMBL" id="SACP01000027">
    <property type="protein sequence ID" value="RVU14781.1"/>
    <property type="molecule type" value="Genomic_DNA"/>
</dbReference>
<feature type="domain" description="Methyl-accepting transducer" evidence="7">
    <location>
        <begin position="287"/>
        <end position="523"/>
    </location>
</feature>
<evidence type="ECO:0000256" key="6">
    <source>
        <dbReference type="SAM" id="Phobius"/>
    </source>
</evidence>
<dbReference type="Pfam" id="PF00015">
    <property type="entry name" value="MCPsignal"/>
    <property type="match status" value="1"/>
</dbReference>
<feature type="domain" description="HAMP" evidence="9">
    <location>
        <begin position="193"/>
        <end position="246"/>
    </location>
</feature>
<evidence type="ECO:0000256" key="4">
    <source>
        <dbReference type="ARBA" id="ARBA00029447"/>
    </source>
</evidence>
<dbReference type="InterPro" id="IPR000727">
    <property type="entry name" value="T_SNARE_dom"/>
</dbReference>
<feature type="domain" description="T-SNARE coiled-coil homology" evidence="8">
    <location>
        <begin position="439"/>
        <end position="501"/>
    </location>
</feature>
<protein>
    <submittedName>
        <fullName evidence="10">Methyl-accepting chemotaxis protein</fullName>
    </submittedName>
</protein>
<evidence type="ECO:0000256" key="5">
    <source>
        <dbReference type="PROSITE-ProRule" id="PRU00284"/>
    </source>
</evidence>
<comment type="subcellular location">
    <subcellularLocation>
        <location evidence="1">Cell inner membrane</location>
        <topology evidence="1">Multi-pass membrane protein</topology>
    </subcellularLocation>
</comment>